<proteinExistence type="predicted"/>
<dbReference type="Proteomes" id="UP000245956">
    <property type="component" value="Unassembled WGS sequence"/>
</dbReference>
<gene>
    <name evidence="2" type="ORF">PCL_09650</name>
</gene>
<dbReference type="EMBL" id="LCWV01000005">
    <property type="protein sequence ID" value="PWI72635.1"/>
    <property type="molecule type" value="Genomic_DNA"/>
</dbReference>
<evidence type="ECO:0000256" key="1">
    <source>
        <dbReference type="SAM" id="MobiDB-lite"/>
    </source>
</evidence>
<evidence type="ECO:0000313" key="2">
    <source>
        <dbReference type="EMBL" id="PWI72635.1"/>
    </source>
</evidence>
<comment type="caution">
    <text evidence="2">The sequence shown here is derived from an EMBL/GenBank/DDBJ whole genome shotgun (WGS) entry which is preliminary data.</text>
</comment>
<name>A0A2U3EDP1_PURLI</name>
<organism evidence="2 3">
    <name type="scientific">Purpureocillium lilacinum</name>
    <name type="common">Paecilomyces lilacinus</name>
    <dbReference type="NCBI Taxonomy" id="33203"/>
    <lineage>
        <taxon>Eukaryota</taxon>
        <taxon>Fungi</taxon>
        <taxon>Dikarya</taxon>
        <taxon>Ascomycota</taxon>
        <taxon>Pezizomycotina</taxon>
        <taxon>Sordariomycetes</taxon>
        <taxon>Hypocreomycetidae</taxon>
        <taxon>Hypocreales</taxon>
        <taxon>Ophiocordycipitaceae</taxon>
        <taxon>Purpureocillium</taxon>
    </lineage>
</organism>
<dbReference type="AlphaFoldDB" id="A0A2U3EDP1"/>
<evidence type="ECO:0000313" key="3">
    <source>
        <dbReference type="Proteomes" id="UP000245956"/>
    </source>
</evidence>
<sequence>MPWMPWHVAQPWADVYWAEPPPTSTATVMGNVPTARQRGDGLTWAPNGYGFAMASRGYPGCTGAVLRTSICGCRRFELSSSMAESRCASFQDWINGRMPWQTESIPNSPAPSWSPPLVGSASRLTKLGFLRAPGASRSVQARLGAVVDVSPGPGSAMRVCCAQVCVPCDLRGRQQRRMEGLLLLLLLLLSRPPAAVSGLLTSARGTSNHRLSPTGLHLVPPLPHNATPPAPAAPLPGWSPGWPPGCPRDALQPARTSKAKAIFSRRPRRHGPPPSQAIRAGGVASRDVVSLTGARHYETTLAMECEADDGACMKRPLCTTMPPLPPTKTETREETRLCYVGGLALRHWALSTSYTCRLARRRLFSAWPVVHSGTTWTVEACQEPPVAPEPGATATDEAPQNTAETTLLVRTPSPKDDDVCC</sequence>
<accession>A0A2U3EDP1</accession>
<feature type="region of interest" description="Disordered" evidence="1">
    <location>
        <begin position="383"/>
        <end position="421"/>
    </location>
</feature>
<reference evidence="2 3" key="1">
    <citation type="journal article" date="2016" name="Front. Microbiol.">
        <title>Genome and transcriptome sequences reveal the specific parasitism of the nematophagous Purpureocillium lilacinum 36-1.</title>
        <authorList>
            <person name="Xie J."/>
            <person name="Li S."/>
            <person name="Mo C."/>
            <person name="Xiao X."/>
            <person name="Peng D."/>
            <person name="Wang G."/>
            <person name="Xiao Y."/>
        </authorList>
    </citation>
    <scope>NUCLEOTIDE SEQUENCE [LARGE SCALE GENOMIC DNA]</scope>
    <source>
        <strain evidence="2 3">36-1</strain>
    </source>
</reference>
<protein>
    <submittedName>
        <fullName evidence="2">Uncharacterized protein</fullName>
    </submittedName>
</protein>